<dbReference type="CDD" id="cd00865">
    <property type="entry name" value="PEBP_bact_arch"/>
    <property type="match status" value="1"/>
</dbReference>
<gene>
    <name evidence="2" type="ORF">DB32_000400</name>
</gene>
<dbReference type="Pfam" id="PF01161">
    <property type="entry name" value="PBP"/>
    <property type="match status" value="1"/>
</dbReference>
<accession>A0A0F6YF71</accession>
<dbReference type="STRING" id="927083.DB32_000400"/>
<dbReference type="OrthoDB" id="9797506at2"/>
<dbReference type="SUPFAM" id="SSF49777">
    <property type="entry name" value="PEBP-like"/>
    <property type="match status" value="1"/>
</dbReference>
<proteinExistence type="predicted"/>
<dbReference type="InterPro" id="IPR008914">
    <property type="entry name" value="PEBP"/>
</dbReference>
<feature type="region of interest" description="Disordered" evidence="1">
    <location>
        <begin position="1"/>
        <end position="29"/>
    </location>
</feature>
<dbReference type="Gene3D" id="3.90.280.10">
    <property type="entry name" value="PEBP-like"/>
    <property type="match status" value="1"/>
</dbReference>
<dbReference type="KEGG" id="samy:DB32_000400"/>
<dbReference type="RefSeq" id="WP_053230707.1">
    <property type="nucleotide sequence ID" value="NZ_CP011125.1"/>
</dbReference>
<dbReference type="AlphaFoldDB" id="A0A0F6YF71"/>
<dbReference type="PANTHER" id="PTHR30289:SF1">
    <property type="entry name" value="PEBP (PHOSPHATIDYLETHANOLAMINE-BINDING PROTEIN) FAMILY PROTEIN"/>
    <property type="match status" value="1"/>
</dbReference>
<keyword evidence="3" id="KW-1185">Reference proteome</keyword>
<name>A0A0F6YF71_9BACT</name>
<dbReference type="EMBL" id="CP011125">
    <property type="protein sequence ID" value="AKF03251.1"/>
    <property type="molecule type" value="Genomic_DNA"/>
</dbReference>
<dbReference type="Proteomes" id="UP000034883">
    <property type="component" value="Chromosome"/>
</dbReference>
<dbReference type="InterPro" id="IPR005247">
    <property type="entry name" value="YbhB_YbcL/LppC-like"/>
</dbReference>
<evidence type="ECO:0000256" key="1">
    <source>
        <dbReference type="SAM" id="MobiDB-lite"/>
    </source>
</evidence>
<organism evidence="2 3">
    <name type="scientific">Sandaracinus amylolyticus</name>
    <dbReference type="NCBI Taxonomy" id="927083"/>
    <lineage>
        <taxon>Bacteria</taxon>
        <taxon>Pseudomonadati</taxon>
        <taxon>Myxococcota</taxon>
        <taxon>Polyangia</taxon>
        <taxon>Polyangiales</taxon>
        <taxon>Sandaracinaceae</taxon>
        <taxon>Sandaracinus</taxon>
    </lineage>
</organism>
<dbReference type="InterPro" id="IPR036610">
    <property type="entry name" value="PEBP-like_sf"/>
</dbReference>
<dbReference type="PANTHER" id="PTHR30289">
    <property type="entry name" value="UNCHARACTERIZED PROTEIN YBCL-RELATED"/>
    <property type="match status" value="1"/>
</dbReference>
<reference evidence="2 3" key="1">
    <citation type="submission" date="2015-03" db="EMBL/GenBank/DDBJ databases">
        <title>Genome assembly of Sandaracinus amylolyticus DSM 53668.</title>
        <authorList>
            <person name="Sharma G."/>
            <person name="Subramanian S."/>
        </authorList>
    </citation>
    <scope>NUCLEOTIDE SEQUENCE [LARGE SCALE GENOMIC DNA]</scope>
    <source>
        <strain evidence="2 3">DSM 53668</strain>
    </source>
</reference>
<sequence length="158" mass="16979">MSLEIHGPTIQTNAPIPVEHTCDGADRPPALAWSGAPPRTRSFALVVHDPDAPRGDWVHWVLFDVPAETSMLPEGLPPTPVLRDGSRQGTNDFGHVGWGGPCPPRGAAHRYVFELYALDSMLGLPPGVSRDRLETAMRGHVLAHAKLVATYARAAGRA</sequence>
<protein>
    <submittedName>
        <fullName evidence="2">Phospholipid-binding protein</fullName>
    </submittedName>
</protein>
<evidence type="ECO:0000313" key="3">
    <source>
        <dbReference type="Proteomes" id="UP000034883"/>
    </source>
</evidence>
<dbReference type="NCBIfam" id="TIGR00481">
    <property type="entry name" value="YbhB/YbcL family Raf kinase inhibitor-like protein"/>
    <property type="match status" value="1"/>
</dbReference>
<evidence type="ECO:0000313" key="2">
    <source>
        <dbReference type="EMBL" id="AKF03251.1"/>
    </source>
</evidence>